<protein>
    <submittedName>
        <fullName evidence="2">Transcriptional activator</fullName>
    </submittedName>
</protein>
<dbReference type="Proteomes" id="UP000274601">
    <property type="component" value="Unassembled WGS sequence"/>
</dbReference>
<sequence length="236" mass="26422">MHESDEDTIQLLPYFVCRLADRDVGPEESVGRLIVHLALEDGGLSRHVMAARLWPDLDAVSSAKRLRQLLWRMRPETRSLLVIGADSLRLAEDVTVDYHAARSLAQHILHTDPGDLHDIDPLIVRMLSTELLRDGHDEEILNEQGRWDRLRLLALERLATAALESGDTENAILLATLGAQVDELAEGPPRALVQAHLRRGDTVTAYRTYLDYDATVRRELGVEPSPALRELVAGLR</sequence>
<evidence type="ECO:0000313" key="3">
    <source>
        <dbReference type="Proteomes" id="UP000274601"/>
    </source>
</evidence>
<dbReference type="EMBL" id="RBWU01000008">
    <property type="protein sequence ID" value="RKS68382.1"/>
    <property type="molecule type" value="Genomic_DNA"/>
</dbReference>
<dbReference type="RefSeq" id="WP_121438287.1">
    <property type="nucleotide sequence ID" value="NZ_RBWU01000008.1"/>
</dbReference>
<comment type="caution">
    <text evidence="2">The sequence shown here is derived from an EMBL/GenBank/DDBJ whole genome shotgun (WGS) entry which is preliminary data.</text>
</comment>
<gene>
    <name evidence="2" type="ORF">BZB76_6646</name>
</gene>
<dbReference type="AlphaFoldDB" id="A0A495QA84"/>
<name>A0A495QA84_9ACTN</name>
<keyword evidence="3" id="KW-1185">Reference proteome</keyword>
<dbReference type="OrthoDB" id="5509004at2"/>
<accession>A0A495QA84</accession>
<dbReference type="InterPro" id="IPR051677">
    <property type="entry name" value="AfsR-DnrI-RedD_regulator"/>
</dbReference>
<dbReference type="InterPro" id="IPR011990">
    <property type="entry name" value="TPR-like_helical_dom_sf"/>
</dbReference>
<dbReference type="Gene3D" id="1.25.40.10">
    <property type="entry name" value="Tetratricopeptide repeat domain"/>
    <property type="match status" value="1"/>
</dbReference>
<dbReference type="InterPro" id="IPR005158">
    <property type="entry name" value="BTAD"/>
</dbReference>
<evidence type="ECO:0000313" key="2">
    <source>
        <dbReference type="EMBL" id="RKS68382.1"/>
    </source>
</evidence>
<evidence type="ECO:0000259" key="1">
    <source>
        <dbReference type="SMART" id="SM01043"/>
    </source>
</evidence>
<organism evidence="2 3">
    <name type="scientific">Actinomadura pelletieri DSM 43383</name>
    <dbReference type="NCBI Taxonomy" id="1120940"/>
    <lineage>
        <taxon>Bacteria</taxon>
        <taxon>Bacillati</taxon>
        <taxon>Actinomycetota</taxon>
        <taxon>Actinomycetes</taxon>
        <taxon>Streptosporangiales</taxon>
        <taxon>Thermomonosporaceae</taxon>
        <taxon>Actinomadura</taxon>
    </lineage>
</organism>
<reference evidence="2 3" key="1">
    <citation type="submission" date="2018-10" db="EMBL/GenBank/DDBJ databases">
        <title>Genomic Encyclopedia of Archaeal and Bacterial Type Strains, Phase II (KMG-II): from individual species to whole genera.</title>
        <authorList>
            <person name="Goeker M."/>
        </authorList>
    </citation>
    <scope>NUCLEOTIDE SEQUENCE [LARGE SCALE GENOMIC DNA]</scope>
    <source>
        <strain evidence="2 3">DSM 43383</strain>
    </source>
</reference>
<proteinExistence type="predicted"/>
<dbReference type="PANTHER" id="PTHR35807">
    <property type="entry name" value="TRANSCRIPTIONAL REGULATOR REDD-RELATED"/>
    <property type="match status" value="1"/>
</dbReference>
<dbReference type="SMART" id="SM01043">
    <property type="entry name" value="BTAD"/>
    <property type="match status" value="1"/>
</dbReference>
<dbReference type="Pfam" id="PF03704">
    <property type="entry name" value="BTAD"/>
    <property type="match status" value="1"/>
</dbReference>
<dbReference type="SUPFAM" id="SSF48452">
    <property type="entry name" value="TPR-like"/>
    <property type="match status" value="1"/>
</dbReference>
<feature type="domain" description="Bacterial transcriptional activator" evidence="1">
    <location>
        <begin position="96"/>
        <end position="236"/>
    </location>
</feature>